<dbReference type="EC" id="2.1.3.3" evidence="2"/>
<dbReference type="GO" id="GO:0042450">
    <property type="term" value="P:L-arginine biosynthetic process via ornithine"/>
    <property type="evidence" value="ECO:0007669"/>
    <property type="project" value="TreeGrafter"/>
</dbReference>
<dbReference type="GO" id="GO:0019240">
    <property type="term" value="P:citrulline biosynthetic process"/>
    <property type="evidence" value="ECO:0007669"/>
    <property type="project" value="TreeGrafter"/>
</dbReference>
<sequence length="342" mass="38882">MTRNFRPVALDFGLASKYLKSVIKYDSVLQRSPYCRICEYTRILPPRHLICFKQWTGQMVLDIIFSALNLKCRMRDTHNKRMDIIPNAKVMILQEVNEPILTLAVSKAATLLGAADVGIIDSMQWEHDYHGRIFSDMADIIFLSTNTHMCAQRFADRSSVPVLCLKSRTHACLQALASIMAIMEEFGTMQGINLSYVGPPHPVLNSYLLLCPMLGANIRFKCCCKICPVTPLFYDTSRAMTASTSTETQQCADTAEAVRNACVVIAGPTTEKKEKLPEFTLSVMDINRQTCFRWIFLHTCPRGDEVDDLLFWNENSRTFTAFQNMHYIAAALMANHCRDYRF</sequence>
<comment type="similarity">
    <text evidence="1">Belongs to the aspartate/ornithine carbamoyltransferase superfamily. OTCase family.</text>
</comment>
<evidence type="ECO:0000259" key="4">
    <source>
        <dbReference type="Pfam" id="PF00185"/>
    </source>
</evidence>
<keyword evidence="3" id="KW-0808">Transferase</keyword>
<dbReference type="InterPro" id="IPR036901">
    <property type="entry name" value="Asp/Orn_carbamoylTrfase_sf"/>
</dbReference>
<protein>
    <recommendedName>
        <fullName evidence="2">ornithine carbamoyltransferase</fullName>
        <ecNumber evidence="2">2.1.3.3</ecNumber>
    </recommendedName>
</protein>
<evidence type="ECO:0000313" key="6">
    <source>
        <dbReference type="Proteomes" id="UP000648187"/>
    </source>
</evidence>
<dbReference type="Proteomes" id="UP000648187">
    <property type="component" value="Unassembled WGS sequence"/>
</dbReference>
<dbReference type="InterPro" id="IPR006131">
    <property type="entry name" value="Asp_carbamoyltransf_Asp/Orn-bd"/>
</dbReference>
<accession>A0A835G5H9</accession>
<keyword evidence="6" id="KW-1185">Reference proteome</keyword>
<dbReference type="GO" id="GO:0004585">
    <property type="term" value="F:ornithine carbamoyltransferase activity"/>
    <property type="evidence" value="ECO:0007669"/>
    <property type="project" value="UniProtKB-EC"/>
</dbReference>
<evidence type="ECO:0000256" key="2">
    <source>
        <dbReference type="ARBA" id="ARBA00013007"/>
    </source>
</evidence>
<dbReference type="PANTHER" id="PTHR45753">
    <property type="entry name" value="ORNITHINE CARBAMOYLTRANSFERASE, MITOCHONDRIAL"/>
    <property type="match status" value="1"/>
</dbReference>
<evidence type="ECO:0000256" key="3">
    <source>
        <dbReference type="ARBA" id="ARBA00022679"/>
    </source>
</evidence>
<proteinExistence type="inferred from homology"/>
<evidence type="ECO:0000313" key="5">
    <source>
        <dbReference type="EMBL" id="KAF9407272.1"/>
    </source>
</evidence>
<dbReference type="AlphaFoldDB" id="A0A835G5H9"/>
<reference evidence="5" key="1">
    <citation type="submission" date="2020-08" db="EMBL/GenBank/DDBJ databases">
        <title>Spodoptera exigua strain:BAW_Kor-Di-RS1 Genome sequencing and assembly.</title>
        <authorList>
            <person name="Kim J."/>
            <person name="Nam H.Y."/>
            <person name="Kwon M."/>
            <person name="Choi J.H."/>
            <person name="Cho S.R."/>
            <person name="Kim G.-H."/>
        </authorList>
    </citation>
    <scope>NUCLEOTIDE SEQUENCE</scope>
    <source>
        <strain evidence="5">BAW_Kor-Di-RS1</strain>
        <tissue evidence="5">Whole-body</tissue>
    </source>
</reference>
<dbReference type="GO" id="GO:0016597">
    <property type="term" value="F:amino acid binding"/>
    <property type="evidence" value="ECO:0007669"/>
    <property type="project" value="InterPro"/>
</dbReference>
<organism evidence="5 6">
    <name type="scientific">Spodoptera exigua</name>
    <name type="common">Beet armyworm</name>
    <name type="synonym">Noctua fulgens</name>
    <dbReference type="NCBI Taxonomy" id="7107"/>
    <lineage>
        <taxon>Eukaryota</taxon>
        <taxon>Metazoa</taxon>
        <taxon>Ecdysozoa</taxon>
        <taxon>Arthropoda</taxon>
        <taxon>Hexapoda</taxon>
        <taxon>Insecta</taxon>
        <taxon>Pterygota</taxon>
        <taxon>Neoptera</taxon>
        <taxon>Endopterygota</taxon>
        <taxon>Lepidoptera</taxon>
        <taxon>Glossata</taxon>
        <taxon>Ditrysia</taxon>
        <taxon>Noctuoidea</taxon>
        <taxon>Noctuidae</taxon>
        <taxon>Amphipyrinae</taxon>
        <taxon>Spodoptera</taxon>
    </lineage>
</organism>
<feature type="domain" description="Aspartate/ornithine carbamoyltransferase Asp/Orn-binding" evidence="4">
    <location>
        <begin position="190"/>
        <end position="334"/>
    </location>
</feature>
<comment type="caution">
    <text evidence="5">The sequence shown here is derived from an EMBL/GenBank/DDBJ whole genome shotgun (WGS) entry which is preliminary data.</text>
</comment>
<dbReference type="Gene3D" id="3.40.50.1370">
    <property type="entry name" value="Aspartate/ornithine carbamoyltransferase"/>
    <property type="match status" value="2"/>
</dbReference>
<evidence type="ECO:0000256" key="1">
    <source>
        <dbReference type="ARBA" id="ARBA00007805"/>
    </source>
</evidence>
<gene>
    <name evidence="5" type="ORF">HW555_012655</name>
</gene>
<dbReference type="EMBL" id="JACKWZ010000489">
    <property type="protein sequence ID" value="KAF9407272.1"/>
    <property type="molecule type" value="Genomic_DNA"/>
</dbReference>
<dbReference type="PANTHER" id="PTHR45753:SF3">
    <property type="entry name" value="ORNITHINE TRANSCARBAMYLASE, MITOCHONDRIAL"/>
    <property type="match status" value="1"/>
</dbReference>
<dbReference type="SUPFAM" id="SSF53671">
    <property type="entry name" value="Aspartate/ornithine carbamoyltransferase"/>
    <property type="match status" value="1"/>
</dbReference>
<name>A0A835G5H9_SPOEX</name>
<dbReference type="Pfam" id="PF00185">
    <property type="entry name" value="OTCace"/>
    <property type="match status" value="1"/>
</dbReference>